<name>A0A1G9U549_9FIRM</name>
<evidence type="ECO:0000256" key="1">
    <source>
        <dbReference type="SAM" id="Phobius"/>
    </source>
</evidence>
<dbReference type="Proteomes" id="UP000187651">
    <property type="component" value="Unassembled WGS sequence"/>
</dbReference>
<dbReference type="RefSeq" id="WP_034245137.1">
    <property type="nucleotide sequence ID" value="NZ_FNHZ01000001.1"/>
</dbReference>
<evidence type="ECO:0000313" key="3">
    <source>
        <dbReference type="Proteomes" id="UP000187651"/>
    </source>
</evidence>
<keyword evidence="3" id="KW-1185">Reference proteome</keyword>
<reference evidence="3" key="1">
    <citation type="submission" date="2016-10" db="EMBL/GenBank/DDBJ databases">
        <authorList>
            <person name="Varghese N."/>
            <person name="Submissions S."/>
        </authorList>
    </citation>
    <scope>NUCLEOTIDE SEQUENCE [LARGE SCALE GENOMIC DNA]</scope>
    <source>
        <strain evidence="3">M83</strain>
    </source>
</reference>
<dbReference type="AlphaFoldDB" id="A0A1G9U549"/>
<dbReference type="EMBL" id="FNHZ01000001">
    <property type="protein sequence ID" value="SDM55041.1"/>
    <property type="molecule type" value="Genomic_DNA"/>
</dbReference>
<organism evidence="2 3">
    <name type="scientific">Lachnospira pectinoschiza</name>
    <dbReference type="NCBI Taxonomy" id="28052"/>
    <lineage>
        <taxon>Bacteria</taxon>
        <taxon>Bacillati</taxon>
        <taxon>Bacillota</taxon>
        <taxon>Clostridia</taxon>
        <taxon>Lachnospirales</taxon>
        <taxon>Lachnospiraceae</taxon>
        <taxon>Lachnospira</taxon>
    </lineage>
</organism>
<proteinExistence type="predicted"/>
<keyword evidence="1" id="KW-1133">Transmembrane helix</keyword>
<protein>
    <submittedName>
        <fullName evidence="2">Virus attachment protein p12 family protein</fullName>
    </submittedName>
</protein>
<feature type="transmembrane region" description="Helical" evidence="1">
    <location>
        <begin position="6"/>
        <end position="23"/>
    </location>
</feature>
<keyword evidence="1" id="KW-0812">Transmembrane</keyword>
<gene>
    <name evidence="2" type="ORF">SAMN05216544_0618</name>
</gene>
<keyword evidence="1" id="KW-0472">Membrane</keyword>
<dbReference type="Pfam" id="PF12669">
    <property type="entry name" value="FeoB_associated"/>
    <property type="match status" value="1"/>
</dbReference>
<dbReference type="OrthoDB" id="2062448at2"/>
<sequence>MLGSIITGLVVLLIVFLAVRSLVKDKKAGKSVQCGVDCKHCNGGCH</sequence>
<accession>A0A1G9U549</accession>
<evidence type="ECO:0000313" key="2">
    <source>
        <dbReference type="EMBL" id="SDM55041.1"/>
    </source>
</evidence>